<reference evidence="1" key="1">
    <citation type="journal article" date="2023" name="Mol. Biol. Evol.">
        <title>Third-Generation Sequencing Reveals the Adaptive Role of the Epigenome in Three Deep-Sea Polychaetes.</title>
        <authorList>
            <person name="Perez M."/>
            <person name="Aroh O."/>
            <person name="Sun Y."/>
            <person name="Lan Y."/>
            <person name="Juniper S.K."/>
            <person name="Young C.R."/>
            <person name="Angers B."/>
            <person name="Qian P.Y."/>
        </authorList>
    </citation>
    <scope>NUCLEOTIDE SEQUENCE</scope>
    <source>
        <strain evidence="1">R07B-5</strain>
    </source>
</reference>
<name>A0AAD9N5Y3_RIDPI</name>
<gene>
    <name evidence="1" type="ORF">NP493_2066g00029</name>
</gene>
<comment type="caution">
    <text evidence="1">The sequence shown here is derived from an EMBL/GenBank/DDBJ whole genome shotgun (WGS) entry which is preliminary data.</text>
</comment>
<evidence type="ECO:0000313" key="2">
    <source>
        <dbReference type="Proteomes" id="UP001209878"/>
    </source>
</evidence>
<protein>
    <submittedName>
        <fullName evidence="1">Uncharacterized protein</fullName>
    </submittedName>
</protein>
<proteinExistence type="predicted"/>
<dbReference type="AlphaFoldDB" id="A0AAD9N5Y3"/>
<sequence length="32" mass="3840">MIWISQMTYLSWHTAMETSRAKARVQPEMLEN</sequence>
<organism evidence="1 2">
    <name type="scientific">Ridgeia piscesae</name>
    <name type="common">Tubeworm</name>
    <dbReference type="NCBI Taxonomy" id="27915"/>
    <lineage>
        <taxon>Eukaryota</taxon>
        <taxon>Metazoa</taxon>
        <taxon>Spiralia</taxon>
        <taxon>Lophotrochozoa</taxon>
        <taxon>Annelida</taxon>
        <taxon>Polychaeta</taxon>
        <taxon>Sedentaria</taxon>
        <taxon>Canalipalpata</taxon>
        <taxon>Sabellida</taxon>
        <taxon>Siboglinidae</taxon>
        <taxon>Ridgeia</taxon>
    </lineage>
</organism>
<evidence type="ECO:0000313" key="1">
    <source>
        <dbReference type="EMBL" id="KAK2155514.1"/>
    </source>
</evidence>
<keyword evidence="2" id="KW-1185">Reference proteome</keyword>
<dbReference type="EMBL" id="JAODUO010002064">
    <property type="protein sequence ID" value="KAK2155514.1"/>
    <property type="molecule type" value="Genomic_DNA"/>
</dbReference>
<dbReference type="Proteomes" id="UP001209878">
    <property type="component" value="Unassembled WGS sequence"/>
</dbReference>
<accession>A0AAD9N5Y3</accession>